<dbReference type="PANTHER" id="PTHR22935">
    <property type="entry name" value="PENICILLIN-BINDING PROTEIN"/>
    <property type="match status" value="1"/>
</dbReference>
<comment type="caution">
    <text evidence="4">The sequence shown here is derived from an EMBL/GenBank/DDBJ whole genome shotgun (WGS) entry which is preliminary data.</text>
</comment>
<evidence type="ECO:0000313" key="4">
    <source>
        <dbReference type="EMBL" id="ORY70268.1"/>
    </source>
</evidence>
<dbReference type="Proteomes" id="UP000193689">
    <property type="component" value="Unassembled WGS sequence"/>
</dbReference>
<dbReference type="SUPFAM" id="SSF56601">
    <property type="entry name" value="beta-lactamase/transpeptidase-like"/>
    <property type="match status" value="1"/>
</dbReference>
<dbReference type="AlphaFoldDB" id="A0A1Y2EFA4"/>
<evidence type="ECO:0000256" key="1">
    <source>
        <dbReference type="SAM" id="SignalP"/>
    </source>
</evidence>
<evidence type="ECO:0000259" key="3">
    <source>
        <dbReference type="Pfam" id="PF26335"/>
    </source>
</evidence>
<dbReference type="InParanoid" id="A0A1Y2EFA4"/>
<feature type="signal peptide" evidence="1">
    <location>
        <begin position="1"/>
        <end position="19"/>
    </location>
</feature>
<reference evidence="4 5" key="1">
    <citation type="submission" date="2016-07" db="EMBL/GenBank/DDBJ databases">
        <title>Pervasive Adenine N6-methylation of Active Genes in Fungi.</title>
        <authorList>
            <consortium name="DOE Joint Genome Institute"/>
            <person name="Mondo S.J."/>
            <person name="Dannebaum R.O."/>
            <person name="Kuo R.C."/>
            <person name="Labutti K."/>
            <person name="Haridas S."/>
            <person name="Kuo A."/>
            <person name="Salamov A."/>
            <person name="Ahrendt S.R."/>
            <person name="Lipzen A."/>
            <person name="Sullivan W."/>
            <person name="Andreopoulos W.B."/>
            <person name="Clum A."/>
            <person name="Lindquist E."/>
            <person name="Daum C."/>
            <person name="Ramamoorthy G.K."/>
            <person name="Gryganskyi A."/>
            <person name="Culley D."/>
            <person name="Magnuson J.K."/>
            <person name="James T.Y."/>
            <person name="O'Malley M.A."/>
            <person name="Stajich J.E."/>
            <person name="Spatafora J.W."/>
            <person name="Visel A."/>
            <person name="Grigoriev I.V."/>
        </authorList>
    </citation>
    <scope>NUCLEOTIDE SEQUENCE [LARGE SCALE GENOMIC DNA]</scope>
    <source>
        <strain evidence="4 5">CBS 129021</strain>
    </source>
</reference>
<dbReference type="PANTHER" id="PTHR22935:SF97">
    <property type="entry name" value="BETA-LACTAMASE-RELATED DOMAIN-CONTAINING PROTEIN"/>
    <property type="match status" value="1"/>
</dbReference>
<dbReference type="InterPro" id="IPR058664">
    <property type="entry name" value="ARB_00930-like_C"/>
</dbReference>
<proteinExistence type="predicted"/>
<sequence>MHALFTILSVITLIAAANGQAVYQPCPILRAYYPAPTIDKNSKTIQSFTQDFTDLFDQLIAVGGSEDFGPITPNTTSFSVILFSGAENAEEDPVFFEYQHTAIESQEAENVTNNTVFPVGTLTQLFTVYTWLAEIGDESWDAPITQFLPEITAAASISSDFSVNWDKVTVGSLAGHISGIARDSHACTIGTSCDKQKFLDAFASKPAVFLPDTTPMISNAAFQLLAFALESQTSTSFCNTLSSSILNPLNMSQTGLLSNNNKNITTTTTNPKIFGNYIDSSMSGEQPSLSLYTTSNDLARFGHSILSSKLLSASQTRRWLQPIADTSNLRNGVGRPWEVYHAGQYANSSILDVYTKTGAIGQYSSYFGLVPDFNAGFAILAHDTDGIVDLNVYADLVSLALLQLEELAAKEMAARYAGTFVGDDEGSLVVLNVTDEGPGLVVTGLEVNGIDLRAEAADAAGIDLEDLDFRLYPSNVAKDNLQQFMSVFQDRSAPADMGTPTCITWMDTGSVGAGAVERFIFEVDESGMAVGLRLSGKEARFTRQV</sequence>
<protein>
    <submittedName>
        <fullName evidence="4">Beta-lactamase/transpeptidase-like protein</fullName>
    </submittedName>
</protein>
<dbReference type="OrthoDB" id="10250282at2759"/>
<evidence type="ECO:0000313" key="5">
    <source>
        <dbReference type="Proteomes" id="UP000193689"/>
    </source>
</evidence>
<dbReference type="Gene3D" id="3.40.710.10">
    <property type="entry name" value="DD-peptidase/beta-lactamase superfamily"/>
    <property type="match status" value="1"/>
</dbReference>
<feature type="domain" description="Beta-lactamase-related" evidence="2">
    <location>
        <begin position="104"/>
        <end position="399"/>
    </location>
</feature>
<dbReference type="Pfam" id="PF26335">
    <property type="entry name" value="ARB_00930_C"/>
    <property type="match status" value="1"/>
</dbReference>
<dbReference type="GeneID" id="63781390"/>
<accession>A0A1Y2EFA4</accession>
<keyword evidence="1" id="KW-0732">Signal</keyword>
<feature type="chain" id="PRO_5013231620" evidence="1">
    <location>
        <begin position="20"/>
        <end position="545"/>
    </location>
</feature>
<name>A0A1Y2EFA4_9PEZI</name>
<gene>
    <name evidence="4" type="ORF">BCR38DRAFT_521081</name>
</gene>
<organism evidence="4 5">
    <name type="scientific">Pseudomassariella vexata</name>
    <dbReference type="NCBI Taxonomy" id="1141098"/>
    <lineage>
        <taxon>Eukaryota</taxon>
        <taxon>Fungi</taxon>
        <taxon>Dikarya</taxon>
        <taxon>Ascomycota</taxon>
        <taxon>Pezizomycotina</taxon>
        <taxon>Sordariomycetes</taxon>
        <taxon>Xylariomycetidae</taxon>
        <taxon>Amphisphaeriales</taxon>
        <taxon>Pseudomassariaceae</taxon>
        <taxon>Pseudomassariella</taxon>
    </lineage>
</organism>
<dbReference type="STRING" id="1141098.A0A1Y2EFA4"/>
<dbReference type="Pfam" id="PF00144">
    <property type="entry name" value="Beta-lactamase"/>
    <property type="match status" value="1"/>
</dbReference>
<dbReference type="InterPro" id="IPR001466">
    <property type="entry name" value="Beta-lactam-related"/>
</dbReference>
<dbReference type="InterPro" id="IPR051478">
    <property type="entry name" value="Beta-lactamase-like_AB/R"/>
</dbReference>
<dbReference type="RefSeq" id="XP_040720218.1">
    <property type="nucleotide sequence ID" value="XM_040865178.1"/>
</dbReference>
<dbReference type="EMBL" id="MCFJ01000002">
    <property type="protein sequence ID" value="ORY70268.1"/>
    <property type="molecule type" value="Genomic_DNA"/>
</dbReference>
<keyword evidence="5" id="KW-1185">Reference proteome</keyword>
<evidence type="ECO:0000259" key="2">
    <source>
        <dbReference type="Pfam" id="PF00144"/>
    </source>
</evidence>
<feature type="domain" description="Beta-lactamase-like ARB-00930-like C-terminal" evidence="3">
    <location>
        <begin position="408"/>
        <end position="544"/>
    </location>
</feature>
<dbReference type="InterPro" id="IPR012338">
    <property type="entry name" value="Beta-lactam/transpept-like"/>
</dbReference>